<dbReference type="AlphaFoldDB" id="J2ZR07"/>
<dbReference type="CDD" id="cd08562">
    <property type="entry name" value="GDPD_EcUgpQ_like"/>
    <property type="match status" value="1"/>
</dbReference>
<dbReference type="eggNOG" id="COG0584">
    <property type="taxonomic scope" value="Bacteria"/>
</dbReference>
<reference evidence="2 3" key="1">
    <citation type="submission" date="2012-07" db="EMBL/GenBank/DDBJ databases">
        <authorList>
            <person name="Durkin A.S."/>
            <person name="McCorrison J."/>
            <person name="Torralba M."/>
            <person name="Gillis M."/>
            <person name="Methe B."/>
            <person name="Sutton G."/>
            <person name="Nelson K.E."/>
        </authorList>
    </citation>
    <scope>NUCLEOTIDE SEQUENCE [LARGE SCALE GENOMIC DNA]</scope>
    <source>
        <strain evidence="3">ATCC 12104 / DSM 43013 / CCUG 2238 / JCM 8349 / NCTC 10301 / Howell 279</strain>
    </source>
</reference>
<dbReference type="InterPro" id="IPR030395">
    <property type="entry name" value="GP_PDE_dom"/>
</dbReference>
<dbReference type="InterPro" id="IPR017946">
    <property type="entry name" value="PLC-like_Pdiesterase_TIM-brl"/>
</dbReference>
<dbReference type="SUPFAM" id="SSF51695">
    <property type="entry name" value="PLC-like phosphodiesterases"/>
    <property type="match status" value="1"/>
</dbReference>
<name>J2ZR07_ACTNH</name>
<dbReference type="PATRIC" id="fig|1115803.3.peg.1188"/>
<dbReference type="Pfam" id="PF03009">
    <property type="entry name" value="GDPD"/>
    <property type="match status" value="1"/>
</dbReference>
<accession>J2ZR07</accession>
<dbReference type="PANTHER" id="PTHR46211:SF1">
    <property type="entry name" value="GLYCEROPHOSPHODIESTER PHOSPHODIESTERASE, CYTOPLASMIC"/>
    <property type="match status" value="1"/>
</dbReference>
<dbReference type="EMBL" id="ALJK01000103">
    <property type="protein sequence ID" value="EJN84985.1"/>
    <property type="molecule type" value="Genomic_DNA"/>
</dbReference>
<evidence type="ECO:0000313" key="3">
    <source>
        <dbReference type="Proteomes" id="UP000007814"/>
    </source>
</evidence>
<comment type="caution">
    <text evidence="2">The sequence shown here is derived from an EMBL/GenBank/DDBJ whole genome shotgun (WGS) entry which is preliminary data.</text>
</comment>
<dbReference type="GO" id="GO:0006629">
    <property type="term" value="P:lipid metabolic process"/>
    <property type="evidence" value="ECO:0007669"/>
    <property type="project" value="InterPro"/>
</dbReference>
<sequence length="267" mass="29002">MFIASCSIPVMSSATSGSDGFVRDSGRMIIGHRGLSSLAPENTMAAFRSAVDHQVAWVEADVDIIADGTVIVCHDSTLDRTTNRSGRYGGLNVADLADIDAGGWFSPQFRGEPIPTLRNLIDLMNATGLNANIEIKPSEAGREETLRLIDAVIAELEGVRPGVEVIVSSFSHLLLHLFKQRAPKVPVGCLYKSGTLSSDWRSTLQIVGADYIHPEDSGLTREKVQAFRRAGYGVNVWTINSLSRANELFNWGVTGVFSDIAHQIPRH</sequence>
<feature type="domain" description="GP-PDE" evidence="1">
    <location>
        <begin position="27"/>
        <end position="267"/>
    </location>
</feature>
<proteinExistence type="predicted"/>
<dbReference type="Proteomes" id="UP000007814">
    <property type="component" value="Unassembled WGS sequence"/>
</dbReference>
<dbReference type="PANTHER" id="PTHR46211">
    <property type="entry name" value="GLYCEROPHOSPHORYL DIESTER PHOSPHODIESTERASE"/>
    <property type="match status" value="1"/>
</dbReference>
<evidence type="ECO:0000313" key="2">
    <source>
        <dbReference type="EMBL" id="EJN84985.1"/>
    </source>
</evidence>
<evidence type="ECO:0000259" key="1">
    <source>
        <dbReference type="PROSITE" id="PS51704"/>
    </source>
</evidence>
<gene>
    <name evidence="2" type="ORF">HMPREF1129_0578</name>
</gene>
<dbReference type="GO" id="GO:0008081">
    <property type="term" value="F:phosphoric diester hydrolase activity"/>
    <property type="evidence" value="ECO:0007669"/>
    <property type="project" value="InterPro"/>
</dbReference>
<dbReference type="Gene3D" id="3.20.20.190">
    <property type="entry name" value="Phosphatidylinositol (PI) phosphodiesterase"/>
    <property type="match status" value="1"/>
</dbReference>
<dbReference type="PROSITE" id="PS51704">
    <property type="entry name" value="GP_PDE"/>
    <property type="match status" value="1"/>
</dbReference>
<organism evidence="2 3">
    <name type="scientific">Actinomyces naeslundii (strain ATCC 12104 / DSM 43013 / CCUG 2238 / JCM 8349 / NCTC 10301 / Howell 279)</name>
    <dbReference type="NCBI Taxonomy" id="1115803"/>
    <lineage>
        <taxon>Bacteria</taxon>
        <taxon>Bacillati</taxon>
        <taxon>Actinomycetota</taxon>
        <taxon>Actinomycetes</taxon>
        <taxon>Actinomycetales</taxon>
        <taxon>Actinomycetaceae</taxon>
        <taxon>Actinomyces</taxon>
    </lineage>
</organism>
<protein>
    <submittedName>
        <fullName evidence="2">Glycerophosphodiester phosphodiesterase family protein</fullName>
    </submittedName>
</protein>